<evidence type="ECO:0000256" key="1">
    <source>
        <dbReference type="SAM" id="SignalP"/>
    </source>
</evidence>
<evidence type="ECO:0000313" key="3">
    <source>
        <dbReference type="Proteomes" id="UP000053257"/>
    </source>
</evidence>
<feature type="signal peptide" evidence="1">
    <location>
        <begin position="1"/>
        <end position="23"/>
    </location>
</feature>
<keyword evidence="3" id="KW-1185">Reference proteome</keyword>
<accession>A0A0C3PJC9</accession>
<dbReference type="EMBL" id="KN840522">
    <property type="protein sequence ID" value="KIP06238.1"/>
    <property type="molecule type" value="Genomic_DNA"/>
</dbReference>
<gene>
    <name evidence="2" type="ORF">PHLGIDRAFT_466057</name>
</gene>
<evidence type="ECO:0000313" key="2">
    <source>
        <dbReference type="EMBL" id="KIP06238.1"/>
    </source>
</evidence>
<feature type="chain" id="PRO_5002176895" description="Secreted protein" evidence="1">
    <location>
        <begin position="24"/>
        <end position="73"/>
    </location>
</feature>
<proteinExistence type="predicted"/>
<keyword evidence="1" id="KW-0732">Signal</keyword>
<dbReference type="Proteomes" id="UP000053257">
    <property type="component" value="Unassembled WGS sequence"/>
</dbReference>
<reference evidence="2 3" key="1">
    <citation type="journal article" date="2014" name="PLoS Genet.">
        <title>Analysis of the Phlebiopsis gigantea genome, transcriptome and secretome provides insight into its pioneer colonization strategies of wood.</title>
        <authorList>
            <person name="Hori C."/>
            <person name="Ishida T."/>
            <person name="Igarashi K."/>
            <person name="Samejima M."/>
            <person name="Suzuki H."/>
            <person name="Master E."/>
            <person name="Ferreira P."/>
            <person name="Ruiz-Duenas F.J."/>
            <person name="Held B."/>
            <person name="Canessa P."/>
            <person name="Larrondo L.F."/>
            <person name="Schmoll M."/>
            <person name="Druzhinina I.S."/>
            <person name="Kubicek C.P."/>
            <person name="Gaskell J.A."/>
            <person name="Kersten P."/>
            <person name="St John F."/>
            <person name="Glasner J."/>
            <person name="Sabat G."/>
            <person name="Splinter BonDurant S."/>
            <person name="Syed K."/>
            <person name="Yadav J."/>
            <person name="Mgbeahuruike A.C."/>
            <person name="Kovalchuk A."/>
            <person name="Asiegbu F.O."/>
            <person name="Lackner G."/>
            <person name="Hoffmeister D."/>
            <person name="Rencoret J."/>
            <person name="Gutierrez A."/>
            <person name="Sun H."/>
            <person name="Lindquist E."/>
            <person name="Barry K."/>
            <person name="Riley R."/>
            <person name="Grigoriev I.V."/>
            <person name="Henrissat B."/>
            <person name="Kues U."/>
            <person name="Berka R.M."/>
            <person name="Martinez A.T."/>
            <person name="Covert S.F."/>
            <person name="Blanchette R.A."/>
            <person name="Cullen D."/>
        </authorList>
    </citation>
    <scope>NUCLEOTIDE SEQUENCE [LARGE SCALE GENOMIC DNA]</scope>
    <source>
        <strain evidence="2 3">11061_1 CR5-6</strain>
    </source>
</reference>
<dbReference type="HOGENOM" id="CLU_2705668_0_0_1"/>
<name>A0A0C3PJC9_PHLG1</name>
<sequence>MLRFLRHLGNILFLALQHSFTAAFQNEFPWVIAVNSHTCSAAQLLYLPCRGVSLRYLESINLDIVLLHRRISV</sequence>
<evidence type="ECO:0008006" key="4">
    <source>
        <dbReference type="Google" id="ProtNLM"/>
    </source>
</evidence>
<protein>
    <recommendedName>
        <fullName evidence="4">Secreted protein</fullName>
    </recommendedName>
</protein>
<organism evidence="2 3">
    <name type="scientific">Phlebiopsis gigantea (strain 11061_1 CR5-6)</name>
    <name type="common">White-rot fungus</name>
    <name type="synonym">Peniophora gigantea</name>
    <dbReference type="NCBI Taxonomy" id="745531"/>
    <lineage>
        <taxon>Eukaryota</taxon>
        <taxon>Fungi</taxon>
        <taxon>Dikarya</taxon>
        <taxon>Basidiomycota</taxon>
        <taxon>Agaricomycotina</taxon>
        <taxon>Agaricomycetes</taxon>
        <taxon>Polyporales</taxon>
        <taxon>Phanerochaetaceae</taxon>
        <taxon>Phlebiopsis</taxon>
    </lineage>
</organism>
<dbReference type="AlphaFoldDB" id="A0A0C3PJC9"/>